<evidence type="ECO:0000256" key="3">
    <source>
        <dbReference type="ARBA" id="ARBA00022475"/>
    </source>
</evidence>
<sequence>MRGQAAVWYLDIEILSDGGRRGPGMGRRGTAGQARDDHATGPGGAAAPGPGTPPAPPAPARSPAVHAGGAAGPGVEGGSGAGGLIAQLRRPPGGRDARIMLLGQLLDRTGTGVWAAASVLFFTFVVGLDAARLGLMLGVGAIAGIAGSPLAGHLADRFPVRPLLIACHLLRLAALCAMLVVTRFELLLAIVALTHLGDRAAKTLEMLFATRVAGERRATYQALSRSAANAGYAVGAGIAAIGLAIGTRGAYEVLILGNALSFLVASVLVWRTREPHDPGRLVAAAARPKAEAAPAHAGPAHVNPSGRRSPWRDRGYLRFVLLDMPLNLDDSLLNVGLPLWLVHHTDAPHAVVPAFLAVNTVLVVVLQLTVSAKVRTPYEAAGAVAWYGLFLLGACVLLALTPANGPWTASAVLLGAAVLVTAAELVRSVCSWELAVSLAPGEARASYLGVAGISPSTQKAVGPLLLTGAVMAAGPAGWLALGAGVAGLALVQRRSALRRLAAAPPAPAA</sequence>
<gene>
    <name evidence="9" type="ORF">GCM10010302_60150</name>
</gene>
<evidence type="ECO:0000256" key="4">
    <source>
        <dbReference type="ARBA" id="ARBA00022692"/>
    </source>
</evidence>
<feature type="transmembrane region" description="Helical" evidence="8">
    <location>
        <begin position="226"/>
        <end position="245"/>
    </location>
</feature>
<feature type="transmembrane region" description="Helical" evidence="8">
    <location>
        <begin position="350"/>
        <end position="368"/>
    </location>
</feature>
<feature type="transmembrane region" description="Helical" evidence="8">
    <location>
        <begin position="172"/>
        <end position="196"/>
    </location>
</feature>
<feature type="transmembrane region" description="Helical" evidence="8">
    <location>
        <begin position="407"/>
        <end position="426"/>
    </location>
</feature>
<keyword evidence="5 8" id="KW-1133">Transmembrane helix</keyword>
<evidence type="ECO:0000256" key="5">
    <source>
        <dbReference type="ARBA" id="ARBA00022989"/>
    </source>
</evidence>
<feature type="compositionally biased region" description="Gly residues" evidence="7">
    <location>
        <begin position="69"/>
        <end position="83"/>
    </location>
</feature>
<reference evidence="10" key="1">
    <citation type="journal article" date="2019" name="Int. J. Syst. Evol. Microbiol.">
        <title>The Global Catalogue of Microorganisms (GCM) 10K type strain sequencing project: providing services to taxonomists for standard genome sequencing and annotation.</title>
        <authorList>
            <consortium name="The Broad Institute Genomics Platform"/>
            <consortium name="The Broad Institute Genome Sequencing Center for Infectious Disease"/>
            <person name="Wu L."/>
            <person name="Ma J."/>
        </authorList>
    </citation>
    <scope>NUCLEOTIDE SEQUENCE [LARGE SCALE GENOMIC DNA]</scope>
    <source>
        <strain evidence="10">JCM 4505</strain>
    </source>
</reference>
<dbReference type="InterPro" id="IPR036259">
    <property type="entry name" value="MFS_trans_sf"/>
</dbReference>
<evidence type="ECO:0000256" key="6">
    <source>
        <dbReference type="ARBA" id="ARBA00023136"/>
    </source>
</evidence>
<evidence type="ECO:0000256" key="8">
    <source>
        <dbReference type="SAM" id="Phobius"/>
    </source>
</evidence>
<keyword evidence="10" id="KW-1185">Reference proteome</keyword>
<organism evidence="9 10">
    <name type="scientific">Streptomyces polychromogenes</name>
    <dbReference type="NCBI Taxonomy" id="67342"/>
    <lineage>
        <taxon>Bacteria</taxon>
        <taxon>Bacillati</taxon>
        <taxon>Actinomycetota</taxon>
        <taxon>Actinomycetes</taxon>
        <taxon>Kitasatosporales</taxon>
        <taxon>Streptomycetaceae</taxon>
        <taxon>Streptomyces</taxon>
    </lineage>
</organism>
<keyword evidence="3" id="KW-1003">Cell membrane</keyword>
<dbReference type="PANTHER" id="PTHR23517">
    <property type="entry name" value="RESISTANCE PROTEIN MDTM, PUTATIVE-RELATED-RELATED"/>
    <property type="match status" value="1"/>
</dbReference>
<evidence type="ECO:0008006" key="11">
    <source>
        <dbReference type="Google" id="ProtNLM"/>
    </source>
</evidence>
<protein>
    <recommendedName>
        <fullName evidence="11">MFS transporter</fullName>
    </recommendedName>
</protein>
<dbReference type="EMBL" id="BAAABV010000024">
    <property type="protein sequence ID" value="GAA0313163.1"/>
    <property type="molecule type" value="Genomic_DNA"/>
</dbReference>
<feature type="transmembrane region" description="Helical" evidence="8">
    <location>
        <begin position="251"/>
        <end position="270"/>
    </location>
</feature>
<comment type="caution">
    <text evidence="9">The sequence shown here is derived from an EMBL/GenBank/DDBJ whole genome shotgun (WGS) entry which is preliminary data.</text>
</comment>
<dbReference type="InterPro" id="IPR050171">
    <property type="entry name" value="MFS_Transporters"/>
</dbReference>
<evidence type="ECO:0000256" key="1">
    <source>
        <dbReference type="ARBA" id="ARBA00004651"/>
    </source>
</evidence>
<comment type="subcellular location">
    <subcellularLocation>
        <location evidence="1">Cell membrane</location>
        <topology evidence="1">Multi-pass membrane protein</topology>
    </subcellularLocation>
</comment>
<feature type="transmembrane region" description="Helical" evidence="8">
    <location>
        <begin position="380"/>
        <end position="400"/>
    </location>
</feature>
<dbReference type="Pfam" id="PF07690">
    <property type="entry name" value="MFS_1"/>
    <property type="match status" value="1"/>
</dbReference>
<feature type="region of interest" description="Disordered" evidence="7">
    <location>
        <begin position="18"/>
        <end position="86"/>
    </location>
</feature>
<dbReference type="Gene3D" id="1.20.1250.20">
    <property type="entry name" value="MFS general substrate transporter like domains"/>
    <property type="match status" value="1"/>
</dbReference>
<feature type="compositionally biased region" description="Pro residues" evidence="7">
    <location>
        <begin position="50"/>
        <end position="60"/>
    </location>
</feature>
<keyword evidence="6 8" id="KW-0472">Membrane</keyword>
<evidence type="ECO:0000313" key="10">
    <source>
        <dbReference type="Proteomes" id="UP001501867"/>
    </source>
</evidence>
<accession>A0ABP3FAI5</accession>
<feature type="transmembrane region" description="Helical" evidence="8">
    <location>
        <begin position="111"/>
        <end position="128"/>
    </location>
</feature>
<evidence type="ECO:0000256" key="2">
    <source>
        <dbReference type="ARBA" id="ARBA00022448"/>
    </source>
</evidence>
<dbReference type="Proteomes" id="UP001501867">
    <property type="component" value="Unassembled WGS sequence"/>
</dbReference>
<evidence type="ECO:0000256" key="7">
    <source>
        <dbReference type="SAM" id="MobiDB-lite"/>
    </source>
</evidence>
<feature type="transmembrane region" description="Helical" evidence="8">
    <location>
        <begin position="135"/>
        <end position="152"/>
    </location>
</feature>
<keyword evidence="4 8" id="KW-0812">Transmembrane</keyword>
<keyword evidence="2" id="KW-0813">Transport</keyword>
<name>A0ABP3FAI5_9ACTN</name>
<feature type="transmembrane region" description="Helical" evidence="8">
    <location>
        <begin position="464"/>
        <end position="491"/>
    </location>
</feature>
<dbReference type="InterPro" id="IPR011701">
    <property type="entry name" value="MFS"/>
</dbReference>
<dbReference type="PANTHER" id="PTHR23517:SF2">
    <property type="entry name" value="MULTIDRUG RESISTANCE PROTEIN MDTH"/>
    <property type="match status" value="1"/>
</dbReference>
<evidence type="ECO:0000313" key="9">
    <source>
        <dbReference type="EMBL" id="GAA0313163.1"/>
    </source>
</evidence>
<dbReference type="SUPFAM" id="SSF103473">
    <property type="entry name" value="MFS general substrate transporter"/>
    <property type="match status" value="1"/>
</dbReference>
<proteinExistence type="predicted"/>